<feature type="non-terminal residue" evidence="2">
    <location>
        <position position="93"/>
    </location>
</feature>
<dbReference type="EMBL" id="JAAMPC010000010">
    <property type="protein sequence ID" value="KAG2285397.1"/>
    <property type="molecule type" value="Genomic_DNA"/>
</dbReference>
<dbReference type="Proteomes" id="UP000886595">
    <property type="component" value="Unassembled WGS sequence"/>
</dbReference>
<dbReference type="AlphaFoldDB" id="A0A8X7RC95"/>
<dbReference type="OrthoDB" id="2016966at2759"/>
<evidence type="ECO:0000313" key="2">
    <source>
        <dbReference type="EMBL" id="KAG2285397.1"/>
    </source>
</evidence>
<name>A0A8X7RC95_BRACI</name>
<organism evidence="2 3">
    <name type="scientific">Brassica carinata</name>
    <name type="common">Ethiopian mustard</name>
    <name type="synonym">Abyssinian cabbage</name>
    <dbReference type="NCBI Taxonomy" id="52824"/>
    <lineage>
        <taxon>Eukaryota</taxon>
        <taxon>Viridiplantae</taxon>
        <taxon>Streptophyta</taxon>
        <taxon>Embryophyta</taxon>
        <taxon>Tracheophyta</taxon>
        <taxon>Spermatophyta</taxon>
        <taxon>Magnoliopsida</taxon>
        <taxon>eudicotyledons</taxon>
        <taxon>Gunneridae</taxon>
        <taxon>Pentapetalae</taxon>
        <taxon>rosids</taxon>
        <taxon>malvids</taxon>
        <taxon>Brassicales</taxon>
        <taxon>Brassicaceae</taxon>
        <taxon>Brassiceae</taxon>
        <taxon>Brassica</taxon>
    </lineage>
</organism>
<proteinExistence type="predicted"/>
<protein>
    <submittedName>
        <fullName evidence="2">Uncharacterized protein</fullName>
    </submittedName>
</protein>
<feature type="region of interest" description="Disordered" evidence="1">
    <location>
        <begin position="30"/>
        <end position="93"/>
    </location>
</feature>
<reference evidence="2 3" key="1">
    <citation type="submission" date="2020-02" db="EMBL/GenBank/DDBJ databases">
        <authorList>
            <person name="Ma Q."/>
            <person name="Huang Y."/>
            <person name="Song X."/>
            <person name="Pei D."/>
        </authorList>
    </citation>
    <scope>NUCLEOTIDE SEQUENCE [LARGE SCALE GENOMIC DNA]</scope>
    <source>
        <strain evidence="2">Sxm20200214</strain>
        <tissue evidence="2">Leaf</tissue>
    </source>
</reference>
<feature type="compositionally biased region" description="Acidic residues" evidence="1">
    <location>
        <begin position="82"/>
        <end position="93"/>
    </location>
</feature>
<evidence type="ECO:0000313" key="3">
    <source>
        <dbReference type="Proteomes" id="UP000886595"/>
    </source>
</evidence>
<feature type="compositionally biased region" description="Polar residues" evidence="1">
    <location>
        <begin position="30"/>
        <end position="47"/>
    </location>
</feature>
<accession>A0A8X7RC95</accession>
<evidence type="ECO:0000256" key="1">
    <source>
        <dbReference type="SAM" id="MobiDB-lite"/>
    </source>
</evidence>
<comment type="caution">
    <text evidence="2">The sequence shown here is derived from an EMBL/GenBank/DDBJ whole genome shotgun (WGS) entry which is preliminary data.</text>
</comment>
<gene>
    <name evidence="2" type="ORF">Bca52824_045001</name>
</gene>
<sequence>MPSLRLAFTKKKVSHFFLALVHKGADFEISASSPTRCSDGSKLSSHAGSDESQESDGDETGYINQTGDDESALESLPLKSSDDEENDESLTTT</sequence>
<keyword evidence="3" id="KW-1185">Reference proteome</keyword>